<gene>
    <name evidence="2" type="ORF">KK060_13070</name>
</gene>
<dbReference type="InterPro" id="IPR002938">
    <property type="entry name" value="FAD-bd"/>
</dbReference>
<evidence type="ECO:0000313" key="3">
    <source>
        <dbReference type="Proteomes" id="UP000772618"/>
    </source>
</evidence>
<keyword evidence="3" id="KW-1185">Reference proteome</keyword>
<dbReference type="PANTHER" id="PTHR42685:SF22">
    <property type="entry name" value="CONDITIONED MEDIUM FACTOR RECEPTOR 1"/>
    <property type="match status" value="1"/>
</dbReference>
<feature type="domain" description="FAD-binding" evidence="1">
    <location>
        <begin position="4"/>
        <end position="289"/>
    </location>
</feature>
<dbReference type="Gene3D" id="3.50.50.60">
    <property type="entry name" value="FAD/NAD(P)-binding domain"/>
    <property type="match status" value="1"/>
</dbReference>
<dbReference type="RefSeq" id="WP_254154176.1">
    <property type="nucleotide sequence ID" value="NZ_JAHESD010000027.1"/>
</dbReference>
<reference evidence="2 3" key="1">
    <citation type="submission" date="2021-05" db="EMBL/GenBank/DDBJ databases">
        <title>A Polyphasic approach of four new species of the genus Ohtaekwangia: Ohtaekwangia histidinii sp. nov., Ohtaekwangia cretensis sp. nov., Ohtaekwangia indiensis sp. nov., Ohtaekwangia reichenbachii sp. nov. from diverse environment.</title>
        <authorList>
            <person name="Octaviana S."/>
        </authorList>
    </citation>
    <scope>NUCLEOTIDE SEQUENCE [LARGE SCALE GENOMIC DNA]</scope>
    <source>
        <strain evidence="2 3">PWU20</strain>
    </source>
</reference>
<dbReference type="EMBL" id="JAHESD010000027">
    <property type="protein sequence ID" value="MBT1704218.1"/>
    <property type="molecule type" value="Genomic_DNA"/>
</dbReference>
<dbReference type="InterPro" id="IPR050407">
    <property type="entry name" value="Geranylgeranyl_reductase"/>
</dbReference>
<dbReference type="SUPFAM" id="SSF51905">
    <property type="entry name" value="FAD/NAD(P)-binding domain"/>
    <property type="match status" value="1"/>
</dbReference>
<dbReference type="Proteomes" id="UP000772618">
    <property type="component" value="Unassembled WGS sequence"/>
</dbReference>
<evidence type="ECO:0000259" key="1">
    <source>
        <dbReference type="Pfam" id="PF01494"/>
    </source>
</evidence>
<name>A0ABS5VRZ6_9BACT</name>
<accession>A0ABS5VRZ6</accession>
<dbReference type="InterPro" id="IPR036188">
    <property type="entry name" value="FAD/NAD-bd_sf"/>
</dbReference>
<dbReference type="PRINTS" id="PR00420">
    <property type="entry name" value="RNGMNOXGNASE"/>
</dbReference>
<comment type="caution">
    <text evidence="2">The sequence shown here is derived from an EMBL/GenBank/DDBJ whole genome shotgun (WGS) entry which is preliminary data.</text>
</comment>
<organism evidence="2 3">
    <name type="scientific">Chryseosolibacter indicus</name>
    <dbReference type="NCBI Taxonomy" id="2782351"/>
    <lineage>
        <taxon>Bacteria</taxon>
        <taxon>Pseudomonadati</taxon>
        <taxon>Bacteroidota</taxon>
        <taxon>Cytophagia</taxon>
        <taxon>Cytophagales</taxon>
        <taxon>Chryseotaleaceae</taxon>
        <taxon>Chryseosolibacter</taxon>
    </lineage>
</organism>
<evidence type="ECO:0000313" key="2">
    <source>
        <dbReference type="EMBL" id="MBT1704218.1"/>
    </source>
</evidence>
<dbReference type="PANTHER" id="PTHR42685">
    <property type="entry name" value="GERANYLGERANYL DIPHOSPHATE REDUCTASE"/>
    <property type="match status" value="1"/>
</dbReference>
<protein>
    <submittedName>
        <fullName evidence="2">NAD(P)/FAD-dependent oxidoreductase</fullName>
    </submittedName>
</protein>
<sequence>MKNIAIVGGGLAGLVSGIQLAKKGVPCAIFERKDYPINRVCGEYISNETLSFLKQNNLYPENFNPPQISFLQLSSVSGHSATMLLDLGGFGISRYAFDHFLYKKAVEAGVKIHTNTEVLDVVYNNTKFNIELESSTHSANLVIGTFGKRSRLDTQLRRKHLTRRSPYVGIKYHVKSNHPENVIALHNFSGGYCGVVNVENGITNICYLVHRDVVRRFKNISEMEKHVLFKNPNLEKLFKEAVFTDNKPLVINEISFATKGPVEHHMLLAGDAAGMITPLCGNGMAMAIRSGKLISEISFKFCEDKITRDKLETDYRKAWSKLFSQRLMLGRIVQKLFGNSFTSDFAVKLMLHSSSIAQLIVRNTHGKPF</sequence>
<dbReference type="Pfam" id="PF01494">
    <property type="entry name" value="FAD_binding_3"/>
    <property type="match status" value="1"/>
</dbReference>
<proteinExistence type="predicted"/>